<dbReference type="InterPro" id="IPR003718">
    <property type="entry name" value="OsmC/Ohr_fam"/>
</dbReference>
<dbReference type="Gene3D" id="2.20.25.10">
    <property type="match status" value="1"/>
</dbReference>
<organism evidence="1 2">
    <name type="scientific">Mycoplasmoides genitalium M6320</name>
    <dbReference type="NCBI Taxonomy" id="662945"/>
    <lineage>
        <taxon>Bacteria</taxon>
        <taxon>Bacillati</taxon>
        <taxon>Mycoplasmatota</taxon>
        <taxon>Mycoplasmoidales</taxon>
        <taxon>Mycoplasmoidaceae</taxon>
        <taxon>Mycoplasmoides</taxon>
    </lineage>
</organism>
<accession>A0ABC7ZJE9</accession>
<evidence type="ECO:0000313" key="1">
    <source>
        <dbReference type="EMBL" id="AFQ04260.1"/>
    </source>
</evidence>
<proteinExistence type="predicted"/>
<dbReference type="InterPro" id="IPR052924">
    <property type="entry name" value="OsmC/Ohr_hydroprdx_reductase"/>
</dbReference>
<name>A0ABC7ZJE9_MYCGT</name>
<dbReference type="InterPro" id="IPR015946">
    <property type="entry name" value="KH_dom-like_a/b"/>
</dbReference>
<dbReference type="KEGG" id="mgx:CM1_02565"/>
<dbReference type="PANTHER" id="PTHR35368">
    <property type="entry name" value="HYDROPEROXIDE REDUCTASE"/>
    <property type="match status" value="1"/>
</dbReference>
<dbReference type="Gene3D" id="3.30.300.20">
    <property type="match status" value="1"/>
</dbReference>
<protein>
    <submittedName>
        <fullName evidence="1">OsmC-like protein</fullName>
    </submittedName>
</protein>
<reference evidence="1 2" key="1">
    <citation type="journal article" date="2012" name="J. Bacteriol.">
        <title>Draft Genome Sequences of Four Axenic Mycoplasma genitalium Strains Isolated from Denmark, Japan, and Australia.</title>
        <authorList>
            <person name="McGowin C.L."/>
            <person name="Ma L."/>
            <person name="Jensen J.S."/>
            <person name="Mancuso M.M."/>
            <person name="Hamasuna R."/>
            <person name="Adegboye D."/>
            <person name="Martin D.H."/>
        </authorList>
    </citation>
    <scope>NUCLEOTIDE SEQUENCE [LARGE SCALE GENOMIC DNA]</scope>
    <source>
        <strain evidence="1 2">M6320</strain>
    </source>
</reference>
<dbReference type="InterPro" id="IPR036102">
    <property type="entry name" value="OsmC/Ohrsf"/>
</dbReference>
<dbReference type="Pfam" id="PF02566">
    <property type="entry name" value="OsmC"/>
    <property type="match status" value="1"/>
</dbReference>
<dbReference type="RefSeq" id="WP_009885605.1">
    <property type="nucleotide sequence ID" value="NC_018497.1"/>
</dbReference>
<dbReference type="AlphaFoldDB" id="A0ABC7ZJE9"/>
<evidence type="ECO:0000313" key="2">
    <source>
        <dbReference type="Proteomes" id="UP000005254"/>
    </source>
</evidence>
<dbReference type="PANTHER" id="PTHR35368:SF1">
    <property type="entry name" value="HYDROPEROXIDE REDUCTASE"/>
    <property type="match status" value="1"/>
</dbReference>
<gene>
    <name evidence="1" type="ORF">CM1_02565</name>
</gene>
<dbReference type="GeneID" id="99647330"/>
<dbReference type="SMR" id="A0ABC7ZJE9"/>
<sequence>MDKKYDITAVLNDDSSINAVSDNFQITLDARPKEKSKGINPLSAFLAGLAACELATANAMAAAKMITLNKALINIKGYRLTNPSDGYFGLRELNIHWEIHSPNEEEEIKEFIDFVSKRCPAHNTLHGTSNFKINISVTLVH</sequence>
<dbReference type="EMBL" id="CP003772">
    <property type="protein sequence ID" value="AFQ04260.1"/>
    <property type="molecule type" value="Genomic_DNA"/>
</dbReference>
<dbReference type="Proteomes" id="UP000005254">
    <property type="component" value="Chromosome"/>
</dbReference>
<dbReference type="SUPFAM" id="SSF82784">
    <property type="entry name" value="OsmC-like"/>
    <property type="match status" value="1"/>
</dbReference>